<feature type="transmembrane region" description="Helical" evidence="6">
    <location>
        <begin position="376"/>
        <end position="392"/>
    </location>
</feature>
<evidence type="ECO:0000256" key="5">
    <source>
        <dbReference type="ARBA" id="ARBA00023136"/>
    </source>
</evidence>
<evidence type="ECO:0000313" key="8">
    <source>
        <dbReference type="EMBL" id="RSX53269.1"/>
    </source>
</evidence>
<reference evidence="8 9" key="1">
    <citation type="submission" date="2018-09" db="EMBL/GenBank/DDBJ databases">
        <title>Characterization of the phylogenetic diversity of five novel species belonging to the genus Bifidobacterium.</title>
        <authorList>
            <person name="Lugli G.A."/>
            <person name="Duranti S."/>
            <person name="Milani C."/>
        </authorList>
    </citation>
    <scope>NUCLEOTIDE SEQUENCE [LARGE SCALE GENOMIC DNA]</scope>
    <source>
        <strain evidence="8 9">2034B</strain>
    </source>
</reference>
<dbReference type="PANTHER" id="PTHR30619">
    <property type="entry name" value="DNA INTERNALIZATION/COMPETENCE PROTEIN COMEC/REC2"/>
    <property type="match status" value="1"/>
</dbReference>
<feature type="transmembrane region" description="Helical" evidence="6">
    <location>
        <begin position="83"/>
        <end position="103"/>
    </location>
</feature>
<evidence type="ECO:0000256" key="2">
    <source>
        <dbReference type="ARBA" id="ARBA00022475"/>
    </source>
</evidence>
<dbReference type="InterPro" id="IPR004477">
    <property type="entry name" value="ComEC_N"/>
</dbReference>
<keyword evidence="5 6" id="KW-0472">Membrane</keyword>
<protein>
    <submittedName>
        <fullName evidence="8">Competence protein</fullName>
    </submittedName>
</protein>
<sequence>MSAQHINQYAHTTHEHHDYDAAQSYEREQGSCDWRMLPVALVVWGVNLIVYQLWNAWQEAPSGDGYEPHMATSGISLGDSRTMMLLIVALASLLLGIAVGIALRCRRKRQVAGILTVCCIAAMISAAATIADTTIQWHDAAMALARDGPQYVSAIVHVTSPTVSASKRDADCQVDGVIRTIFDGTVERSANGAVRVFLQSPHCTTSIATGSYQVSGELATAEYGSKPLWLIADDRGALREVAPPRITAHAVAMMQQAMFAVCADLSDQARILVPGLTVGVLGQDIVLQGTAAASSEPSTIMDSLDINATYAEQLEDSFRRSGIMHLMAVSGGHFMILAGFIRRMCARMLTHRWITALAMIAGNCALAAIVFPSDSVLRALSMGCLSAICLGLGRRSQTVSGLCWTVIVMLILTPSMARSYGFALSCAAVLGIALIASPVQHMIAILLPDTVAEATAMTIAAQVFTLPIQVLMEPELPILSIPANVLVAPFVGFATIAGLMALAVSWLSPDIGYALAWIAGCGTRVMERCAIWLGGKQYATVPWAGDLPGVLLILLVEGVIAAGVMLCVRALARRSTPDADSPSPGARKFPFRPRERFALWLSDTKRMLEEASE</sequence>
<evidence type="ECO:0000259" key="7">
    <source>
        <dbReference type="Pfam" id="PF03772"/>
    </source>
</evidence>
<keyword evidence="9" id="KW-1185">Reference proteome</keyword>
<dbReference type="EMBL" id="QXGL01000003">
    <property type="protein sequence ID" value="RSX53269.1"/>
    <property type="molecule type" value="Genomic_DNA"/>
</dbReference>
<gene>
    <name evidence="8" type="ORF">D2E25_1242</name>
</gene>
<comment type="caution">
    <text evidence="8">The sequence shown here is derived from an EMBL/GenBank/DDBJ whole genome shotgun (WGS) entry which is preliminary data.</text>
</comment>
<accession>A0A430FK53</accession>
<dbReference type="InterPro" id="IPR052159">
    <property type="entry name" value="Competence_DNA_uptake"/>
</dbReference>
<name>A0A430FK53_9BIFI</name>
<feature type="transmembrane region" description="Helical" evidence="6">
    <location>
        <begin position="36"/>
        <end position="54"/>
    </location>
</feature>
<feature type="transmembrane region" description="Helical" evidence="6">
    <location>
        <begin position="110"/>
        <end position="131"/>
    </location>
</feature>
<keyword evidence="3 6" id="KW-0812">Transmembrane</keyword>
<keyword evidence="4 6" id="KW-1133">Transmembrane helix</keyword>
<dbReference type="RefSeq" id="WP_164514748.1">
    <property type="nucleotide sequence ID" value="NZ_QXGL01000003.1"/>
</dbReference>
<feature type="domain" description="ComEC/Rec2-related protein" evidence="7">
    <location>
        <begin position="311"/>
        <end position="564"/>
    </location>
</feature>
<dbReference type="AlphaFoldDB" id="A0A430FK53"/>
<dbReference type="Pfam" id="PF03772">
    <property type="entry name" value="Competence"/>
    <property type="match status" value="1"/>
</dbReference>
<comment type="subcellular location">
    <subcellularLocation>
        <location evidence="1">Cell membrane</location>
        <topology evidence="1">Multi-pass membrane protein</topology>
    </subcellularLocation>
</comment>
<organism evidence="8 9">
    <name type="scientific">Bifidobacterium goeldii</name>
    <dbReference type="NCBI Taxonomy" id="2306975"/>
    <lineage>
        <taxon>Bacteria</taxon>
        <taxon>Bacillati</taxon>
        <taxon>Actinomycetota</taxon>
        <taxon>Actinomycetes</taxon>
        <taxon>Bifidobacteriales</taxon>
        <taxon>Bifidobacteriaceae</taxon>
        <taxon>Bifidobacterium</taxon>
    </lineage>
</organism>
<keyword evidence="2" id="KW-1003">Cell membrane</keyword>
<feature type="transmembrane region" description="Helical" evidence="6">
    <location>
        <begin position="547"/>
        <end position="568"/>
    </location>
</feature>
<dbReference type="NCBIfam" id="TIGR00360">
    <property type="entry name" value="ComEC_N-term"/>
    <property type="match status" value="1"/>
</dbReference>
<evidence type="ECO:0000256" key="4">
    <source>
        <dbReference type="ARBA" id="ARBA00022989"/>
    </source>
</evidence>
<feature type="transmembrane region" description="Helical" evidence="6">
    <location>
        <begin position="422"/>
        <end position="447"/>
    </location>
</feature>
<evidence type="ECO:0000256" key="1">
    <source>
        <dbReference type="ARBA" id="ARBA00004651"/>
    </source>
</evidence>
<proteinExistence type="predicted"/>
<feature type="transmembrane region" description="Helical" evidence="6">
    <location>
        <begin position="399"/>
        <end position="416"/>
    </location>
</feature>
<evidence type="ECO:0000256" key="6">
    <source>
        <dbReference type="SAM" id="Phobius"/>
    </source>
</evidence>
<dbReference type="PANTHER" id="PTHR30619:SF7">
    <property type="entry name" value="BETA-LACTAMASE DOMAIN PROTEIN"/>
    <property type="match status" value="1"/>
</dbReference>
<dbReference type="GO" id="GO:0005886">
    <property type="term" value="C:plasma membrane"/>
    <property type="evidence" value="ECO:0007669"/>
    <property type="project" value="UniProtKB-SubCell"/>
</dbReference>
<feature type="transmembrane region" description="Helical" evidence="6">
    <location>
        <begin position="322"/>
        <end position="341"/>
    </location>
</feature>
<evidence type="ECO:0000256" key="3">
    <source>
        <dbReference type="ARBA" id="ARBA00022692"/>
    </source>
</evidence>
<dbReference type="Proteomes" id="UP000287533">
    <property type="component" value="Unassembled WGS sequence"/>
</dbReference>
<evidence type="ECO:0000313" key="9">
    <source>
        <dbReference type="Proteomes" id="UP000287533"/>
    </source>
</evidence>
<feature type="transmembrane region" description="Helical" evidence="6">
    <location>
        <begin position="484"/>
        <end position="507"/>
    </location>
</feature>
<feature type="transmembrane region" description="Helical" evidence="6">
    <location>
        <begin position="353"/>
        <end position="370"/>
    </location>
</feature>